<accession>A0A9J6HB93</accession>
<reference evidence="1 2" key="1">
    <citation type="journal article" date="2020" name="Cell">
        <title>Large-Scale Comparative Analyses of Tick Genomes Elucidate Their Genetic Diversity and Vector Capacities.</title>
        <authorList>
            <consortium name="Tick Genome and Microbiome Consortium (TIGMIC)"/>
            <person name="Jia N."/>
            <person name="Wang J."/>
            <person name="Shi W."/>
            <person name="Du L."/>
            <person name="Sun Y."/>
            <person name="Zhan W."/>
            <person name="Jiang J.F."/>
            <person name="Wang Q."/>
            <person name="Zhang B."/>
            <person name="Ji P."/>
            <person name="Bell-Sakyi L."/>
            <person name="Cui X.M."/>
            <person name="Yuan T.T."/>
            <person name="Jiang B.G."/>
            <person name="Yang W.F."/>
            <person name="Lam T.T."/>
            <person name="Chang Q.C."/>
            <person name="Ding S.J."/>
            <person name="Wang X.J."/>
            <person name="Zhu J.G."/>
            <person name="Ruan X.D."/>
            <person name="Zhao L."/>
            <person name="Wei J.T."/>
            <person name="Ye R.Z."/>
            <person name="Que T.C."/>
            <person name="Du C.H."/>
            <person name="Zhou Y.H."/>
            <person name="Cheng J.X."/>
            <person name="Dai P.F."/>
            <person name="Guo W.B."/>
            <person name="Han X.H."/>
            <person name="Huang E.J."/>
            <person name="Li L.F."/>
            <person name="Wei W."/>
            <person name="Gao Y.C."/>
            <person name="Liu J.Z."/>
            <person name="Shao H.Z."/>
            <person name="Wang X."/>
            <person name="Wang C.C."/>
            <person name="Yang T.C."/>
            <person name="Huo Q.B."/>
            <person name="Li W."/>
            <person name="Chen H.Y."/>
            <person name="Chen S.E."/>
            <person name="Zhou L.G."/>
            <person name="Ni X.B."/>
            <person name="Tian J.H."/>
            <person name="Sheng Y."/>
            <person name="Liu T."/>
            <person name="Pan Y.S."/>
            <person name="Xia L.Y."/>
            <person name="Li J."/>
            <person name="Zhao F."/>
            <person name="Cao W.C."/>
        </authorList>
    </citation>
    <scope>NUCLEOTIDE SEQUENCE [LARGE SCALE GENOMIC DNA]</scope>
    <source>
        <strain evidence="1">HaeL-2018</strain>
    </source>
</reference>
<dbReference type="Pfam" id="PF13574">
    <property type="entry name" value="Reprolysin_2"/>
    <property type="match status" value="1"/>
</dbReference>
<dbReference type="SUPFAM" id="SSF55486">
    <property type="entry name" value="Metalloproteases ('zincins'), catalytic domain"/>
    <property type="match status" value="1"/>
</dbReference>
<dbReference type="GO" id="GO:0005886">
    <property type="term" value="C:plasma membrane"/>
    <property type="evidence" value="ECO:0007669"/>
    <property type="project" value="TreeGrafter"/>
</dbReference>
<evidence type="ECO:0000313" key="1">
    <source>
        <dbReference type="EMBL" id="KAH9384354.1"/>
    </source>
</evidence>
<evidence type="ECO:0000313" key="2">
    <source>
        <dbReference type="Proteomes" id="UP000821853"/>
    </source>
</evidence>
<dbReference type="AlphaFoldDB" id="A0A9J6HB93"/>
<gene>
    <name evidence="1" type="ORF">HPB48_026361</name>
</gene>
<dbReference type="GO" id="GO:0004222">
    <property type="term" value="F:metalloendopeptidase activity"/>
    <property type="evidence" value="ECO:0007669"/>
    <property type="project" value="TreeGrafter"/>
</dbReference>
<dbReference type="PANTHER" id="PTHR45702">
    <property type="entry name" value="ADAM10/ADAM17 METALLOPEPTIDASE FAMILY MEMBER"/>
    <property type="match status" value="1"/>
</dbReference>
<dbReference type="OrthoDB" id="2149267at2759"/>
<dbReference type="InterPro" id="IPR051489">
    <property type="entry name" value="ADAM_Metalloproteinase"/>
</dbReference>
<dbReference type="Proteomes" id="UP000821853">
    <property type="component" value="Unassembled WGS sequence"/>
</dbReference>
<dbReference type="PANTHER" id="PTHR45702:SF2">
    <property type="entry name" value="KUZBANIAN, ISOFORM A"/>
    <property type="match status" value="1"/>
</dbReference>
<keyword evidence="2" id="KW-1185">Reference proteome</keyword>
<organism evidence="1 2">
    <name type="scientific">Haemaphysalis longicornis</name>
    <name type="common">Bush tick</name>
    <dbReference type="NCBI Taxonomy" id="44386"/>
    <lineage>
        <taxon>Eukaryota</taxon>
        <taxon>Metazoa</taxon>
        <taxon>Ecdysozoa</taxon>
        <taxon>Arthropoda</taxon>
        <taxon>Chelicerata</taxon>
        <taxon>Arachnida</taxon>
        <taxon>Acari</taxon>
        <taxon>Parasitiformes</taxon>
        <taxon>Ixodida</taxon>
        <taxon>Ixodoidea</taxon>
        <taxon>Ixodidae</taxon>
        <taxon>Haemaphysalinae</taxon>
        <taxon>Haemaphysalis</taxon>
    </lineage>
</organism>
<comment type="caution">
    <text evidence="1">The sequence shown here is derived from an EMBL/GenBank/DDBJ whole genome shotgun (WGS) entry which is preliminary data.</text>
</comment>
<dbReference type="GO" id="GO:0007219">
    <property type="term" value="P:Notch signaling pathway"/>
    <property type="evidence" value="ECO:0007669"/>
    <property type="project" value="TreeGrafter"/>
</dbReference>
<dbReference type="InterPro" id="IPR024079">
    <property type="entry name" value="MetalloPept_cat_dom_sf"/>
</dbReference>
<dbReference type="GO" id="GO:0006509">
    <property type="term" value="P:membrane protein ectodomain proteolysis"/>
    <property type="evidence" value="ECO:0007669"/>
    <property type="project" value="TreeGrafter"/>
</dbReference>
<sequence length="100" mass="10938">MTLTDLSGRAHRTVGSGGLCEKYRTAVEMDPSTSKYVQTKLSLNTGIVTFLNHMHFVSVPMASLTFAHELGHSLGSPVSWLVRLQPGDTHALDPLIRSFI</sequence>
<name>A0A9J6HB93_HAELO</name>
<dbReference type="EMBL" id="JABSTR010002204">
    <property type="protein sequence ID" value="KAH9384354.1"/>
    <property type="molecule type" value="Genomic_DNA"/>
</dbReference>
<protein>
    <submittedName>
        <fullName evidence="1">Uncharacterized protein</fullName>
    </submittedName>
</protein>
<dbReference type="Gene3D" id="3.40.390.10">
    <property type="entry name" value="Collagenase (Catalytic Domain)"/>
    <property type="match status" value="1"/>
</dbReference>
<dbReference type="VEuPathDB" id="VectorBase:HLOH_063706"/>
<proteinExistence type="predicted"/>